<sequence length="571" mass="65529">MSSTRKSSRLLKRKAFKFTNKPENPLLLDEEEEISIVPDSENTDPDEIIISTLKKTKKRKLFNDSREELLYVDSYSCVGLNEERTKSPIEIWTTESLKLREDLELERGGFGLGEYRGQYQHQINEGPGETENLTDKITEIESKLDYFREVKKKFELELAEIFYRNKENLGVIRLLENYETMLADKPNWSDIIVEKEFCDHQDIVATMKISNVLNELNETFEISNMTEKGRFGEDIDIEDGLIGEHTERSEVQQAGERGAKVCEGEKEKKDRKDIGGLENMQASSFSVGVTQKTYANKDKPDEMRLDVHEEFDKLKHAKISNVLNELNETFEISNMTEKGRFGEDIDIENGLISEYTERSEVQQVGETGAKVCEGEKEKKDGKDLGGLENMQASSFSVSVTQKTYANKGCEEKQNEIVSDVYQAHKQTEINKGVKMDAVSNEMKDRFRPSFSLGVSQLPKTQECVEEEEYEMPADVDHETGKGVEEEEYEMPVDVDHESVNQDLEAGKDNLIEEMELKTSSESINCQRLTGRSKVASEALRSPYLVREVDITKSMTKEDEWVWKFIWTDPKK</sequence>
<accession>A0ACB9DGH0</accession>
<comment type="caution">
    <text evidence="1">The sequence shown here is derived from an EMBL/GenBank/DDBJ whole genome shotgun (WGS) entry which is preliminary data.</text>
</comment>
<dbReference type="EMBL" id="CM042036">
    <property type="protein sequence ID" value="KAI3745377.1"/>
    <property type="molecule type" value="Genomic_DNA"/>
</dbReference>
<organism evidence="1 2">
    <name type="scientific">Smallanthus sonchifolius</name>
    <dbReference type="NCBI Taxonomy" id="185202"/>
    <lineage>
        <taxon>Eukaryota</taxon>
        <taxon>Viridiplantae</taxon>
        <taxon>Streptophyta</taxon>
        <taxon>Embryophyta</taxon>
        <taxon>Tracheophyta</taxon>
        <taxon>Spermatophyta</taxon>
        <taxon>Magnoliopsida</taxon>
        <taxon>eudicotyledons</taxon>
        <taxon>Gunneridae</taxon>
        <taxon>Pentapetalae</taxon>
        <taxon>asterids</taxon>
        <taxon>campanulids</taxon>
        <taxon>Asterales</taxon>
        <taxon>Asteraceae</taxon>
        <taxon>Asteroideae</taxon>
        <taxon>Heliantheae alliance</taxon>
        <taxon>Millerieae</taxon>
        <taxon>Smallanthus</taxon>
    </lineage>
</organism>
<dbReference type="Proteomes" id="UP001056120">
    <property type="component" value="Linkage Group LG19"/>
</dbReference>
<reference evidence="2" key="1">
    <citation type="journal article" date="2022" name="Mol. Ecol. Resour.">
        <title>The genomes of chicory, endive, great burdock and yacon provide insights into Asteraceae palaeo-polyploidization history and plant inulin production.</title>
        <authorList>
            <person name="Fan W."/>
            <person name="Wang S."/>
            <person name="Wang H."/>
            <person name="Wang A."/>
            <person name="Jiang F."/>
            <person name="Liu H."/>
            <person name="Zhao H."/>
            <person name="Xu D."/>
            <person name="Zhang Y."/>
        </authorList>
    </citation>
    <scope>NUCLEOTIDE SEQUENCE [LARGE SCALE GENOMIC DNA]</scope>
    <source>
        <strain evidence="2">cv. Yunnan</strain>
    </source>
</reference>
<gene>
    <name evidence="1" type="ORF">L1987_58488</name>
</gene>
<protein>
    <submittedName>
        <fullName evidence="1">Uncharacterized protein</fullName>
    </submittedName>
</protein>
<reference evidence="1 2" key="2">
    <citation type="journal article" date="2022" name="Mol. Ecol. Resour.">
        <title>The genomes of chicory, endive, great burdock and yacon provide insights into Asteraceae paleo-polyploidization history and plant inulin production.</title>
        <authorList>
            <person name="Fan W."/>
            <person name="Wang S."/>
            <person name="Wang H."/>
            <person name="Wang A."/>
            <person name="Jiang F."/>
            <person name="Liu H."/>
            <person name="Zhao H."/>
            <person name="Xu D."/>
            <person name="Zhang Y."/>
        </authorList>
    </citation>
    <scope>NUCLEOTIDE SEQUENCE [LARGE SCALE GENOMIC DNA]</scope>
    <source>
        <strain evidence="2">cv. Yunnan</strain>
        <tissue evidence="1">Leaves</tissue>
    </source>
</reference>
<proteinExistence type="predicted"/>
<keyword evidence="2" id="KW-1185">Reference proteome</keyword>
<evidence type="ECO:0000313" key="2">
    <source>
        <dbReference type="Proteomes" id="UP001056120"/>
    </source>
</evidence>
<name>A0ACB9DGH0_9ASTR</name>
<evidence type="ECO:0000313" key="1">
    <source>
        <dbReference type="EMBL" id="KAI3745377.1"/>
    </source>
</evidence>